<dbReference type="GO" id="GO:0003824">
    <property type="term" value="F:catalytic activity"/>
    <property type="evidence" value="ECO:0007669"/>
    <property type="project" value="UniProtKB-ARBA"/>
</dbReference>
<dbReference type="Proteomes" id="UP000011782">
    <property type="component" value="Unassembled WGS sequence"/>
</dbReference>
<dbReference type="NCBIfam" id="TIGR01901">
    <property type="entry name" value="adhes_NPXG"/>
    <property type="match status" value="1"/>
</dbReference>
<dbReference type="SUPFAM" id="SSF51126">
    <property type="entry name" value="Pectin lyase-like"/>
    <property type="match status" value="1"/>
</dbReference>
<keyword evidence="1" id="KW-0175">Coiled coil</keyword>
<feature type="coiled-coil region" evidence="1">
    <location>
        <begin position="1290"/>
        <end position="1324"/>
    </location>
</feature>
<dbReference type="InterPro" id="IPR025157">
    <property type="entry name" value="Hemagglutinin_rpt"/>
</dbReference>
<dbReference type="Gene3D" id="2.160.20.10">
    <property type="entry name" value="Single-stranded right-handed beta-helix, Pectin lyase-like"/>
    <property type="match status" value="1"/>
</dbReference>
<feature type="signal peptide" evidence="2">
    <location>
        <begin position="1"/>
        <end position="23"/>
    </location>
</feature>
<sequence>MPTAKQAISFIVSLSLLVVNSFAVIISDPAAAKANQPAILKAPNEATVVNITTPNNKGISFNEYKQFNTTNSGTVLNNSANGANTQIAGFVNANPFLNGGSASLIINQVNSNNPSLLKGNLEIAGARADLLIANPSGISINGLNVINANSSSFATSKVILNNDGSLKELNLNPYLNGGMQSKIEIVGNGLNDKNSNYTNIIANTISVASNIHSGELNLISANGKVLTSGSGKFSVPLSANINSATSSTNAISIDSTNLGGMYANKICIIATSDGVGVNNAGIIKANNIRINAHGDILNGGIIKADSDIHLISNNSISNKDKASIISGSNVNISSGKAINNTDGSSIVSANNLKLNAKEINNASSDILASSIDIEANKLNNYSLNNLETNKENFSGTIDLGCCGERAFKLSSDIKKIKDEIKARWKLEAKSYTDDELEAELFDKIVSDDVTAYALNLHKNSYLHGTSSYPYVSLRLDEGSNSIIITTSHVKNYEKTRKLYYNIDKEYITDESRAKFIPSNIYANSNININADTITNDKSRIYAGNDIKANAKELNNIGFDLNRDVSSHLRYEWKQEEWKGKIGKITGKKHWVTKGGDSAYISKNYKENGYPAVFASNNNFYASLTNLNNGNIDDLANKTIDIPLFKPSKISPISFYPTNTGFLYSINGGPMAYTIGKFDTFYKDINSLIQASFERNKSYNQRPSSLILAKNKISIDAGGNIYNSAALVASSINLNANSITNKDALLISSGDTNINADTKLAISSSTIVSDIINLNANDISIDQTSSEYKNSRQEGNTLGASSTLEAGSDISLKSNNIFISGASLKAGGDINLNANNNIDIKASKEEYVFDLKGKDSAFKGGAVYNTGSKLKANNINANAKDINLVAANLDASSDININAQDNINIQSINDRTDLEATITTKGFLSKKQTNTKNIKEGVIYSNLRAANINLVSKEDTVISGSNLLANDIKIDANNININPVAYESLEYSQTNKKGFGGFKRSLDIHSLAKLSLAGSSLTTTSGNISLNANNDISIVSSNINSASILNLSAPNTISIIAAKEQSKEISVHKSSKFNPLGTLAHSGAIGTGSSEIYTVNYNEQGSLDGLSKLSNISAKDNINLNTSDATITANLSSDKNIDIKANSTSILNATNTHENYSISNSKSINISKLQDILKESKPKSISELKKDTSVKLRVADAKYKKAANNASSLKSISSTLNADNINIKTNEDISITGSDLNAKEDISIISKNGNIYISNSTDTLDTTSALKQAEAALSLTVQNEYAQVAPAAIALAEAIKQLKNVKKEYDEYKKQKSNLSSKLSEIKQRYKNKEVGVDASDIEDLTDILDNIKDEEKYYIANIALATTNVASKTTALVSQAAAAASSSVTYGFSAGVAADVSGTQTNSKTKQTVSTPSNLTASNIRLTTNKDKDASTNITGSNLLASNNIDINTKDLNINSSQDTFELDEKSKAISGSVKFTMYGGGGGSLGLNYSQSNSDRESIANNNSRLISNKDININTSNDATVKGANLRADGTLNLKVGNNLVLESVRDKYTSSQKGFGISGGIGLGGNTKAESNGIKTTGLFDKNHFVDTSSVKTSSTNANFSRSRSNTITKQTILSSITANNLNVEVGNNTHLKGSLLAAGEYDKDNTFIDNHNLNLKKHSKL</sequence>
<accession>M3GVN4</accession>
<proteinExistence type="predicted"/>
<dbReference type="SMART" id="SM00912">
    <property type="entry name" value="Haemagg_act"/>
    <property type="match status" value="1"/>
</dbReference>
<dbReference type="Pfam" id="PF13332">
    <property type="entry name" value="Fil_haemagg_2"/>
    <property type="match status" value="4"/>
</dbReference>
<evidence type="ECO:0000313" key="5">
    <source>
        <dbReference type="Proteomes" id="UP000011782"/>
    </source>
</evidence>
<organism evidence="4 5">
    <name type="scientific">Campylobacter showae CC57C</name>
    <dbReference type="NCBI Taxonomy" id="1073353"/>
    <lineage>
        <taxon>Bacteria</taxon>
        <taxon>Pseudomonadati</taxon>
        <taxon>Campylobacterota</taxon>
        <taxon>Epsilonproteobacteria</taxon>
        <taxon>Campylobacterales</taxon>
        <taxon>Campylobacteraceae</taxon>
        <taxon>Campylobacter</taxon>
    </lineage>
</organism>
<keyword evidence="2" id="KW-0732">Signal</keyword>
<dbReference type="InterPro" id="IPR008638">
    <property type="entry name" value="FhaB/CdiA-like_TPS"/>
</dbReference>
<gene>
    <name evidence="4" type="ORF">H740_11512</name>
</gene>
<dbReference type="InterPro" id="IPR011050">
    <property type="entry name" value="Pectin_lyase_fold/virulence"/>
</dbReference>
<name>M3GVN4_9BACT</name>
<evidence type="ECO:0000313" key="4">
    <source>
        <dbReference type="EMBL" id="EMG29505.1"/>
    </source>
</evidence>
<feature type="domain" description="Filamentous haemagglutinin FhaB/tRNA nuclease CdiA-like TPS" evidence="3">
    <location>
        <begin position="43"/>
        <end position="163"/>
    </location>
</feature>
<dbReference type="PATRIC" id="fig|1073353.3.peg.2454"/>
<dbReference type="Pfam" id="PF05860">
    <property type="entry name" value="TPS"/>
    <property type="match status" value="1"/>
</dbReference>
<reference evidence="4 5" key="1">
    <citation type="submission" date="2013-02" db="EMBL/GenBank/DDBJ databases">
        <title>Co-occurrence of anaerobic bacteria in colorectal carcinomas.</title>
        <authorList>
            <person name="Holt R.A."/>
            <person name="Warren R.L."/>
            <person name="Allen-Vercoe E."/>
            <person name="Pleasance S."/>
            <person name="Freeman D.J."/>
            <person name="Watson P."/>
            <person name="Moore R."/>
            <person name="Cochrane K."/>
        </authorList>
    </citation>
    <scope>NUCLEOTIDE SEQUENCE [LARGE SCALE GENOMIC DNA]</scope>
    <source>
        <strain evidence="4 5">CC57C</strain>
    </source>
</reference>
<dbReference type="RefSeq" id="WP_002953903.1">
    <property type="nucleotide sequence ID" value="NZ_AOTD01000269.1"/>
</dbReference>
<comment type="caution">
    <text evidence="4">The sequence shown here is derived from an EMBL/GenBank/DDBJ whole genome shotgun (WGS) entry which is preliminary data.</text>
</comment>
<evidence type="ECO:0000259" key="3">
    <source>
        <dbReference type="SMART" id="SM00912"/>
    </source>
</evidence>
<dbReference type="STRING" id="1073353.H740_11512"/>
<evidence type="ECO:0000256" key="2">
    <source>
        <dbReference type="SAM" id="SignalP"/>
    </source>
</evidence>
<dbReference type="InterPro" id="IPR012334">
    <property type="entry name" value="Pectin_lyas_fold"/>
</dbReference>
<feature type="chain" id="PRO_5004033850" evidence="2">
    <location>
        <begin position="24"/>
        <end position="1665"/>
    </location>
</feature>
<dbReference type="EMBL" id="AOTD01000269">
    <property type="protein sequence ID" value="EMG29505.1"/>
    <property type="molecule type" value="Genomic_DNA"/>
</dbReference>
<protein>
    <submittedName>
        <fullName evidence="4">Transcriptional activator</fullName>
    </submittedName>
</protein>
<evidence type="ECO:0000256" key="1">
    <source>
        <dbReference type="SAM" id="Coils"/>
    </source>
</evidence>